<dbReference type="EMBL" id="JACRTD010000004">
    <property type="protein sequence ID" value="MBC8585186.1"/>
    <property type="molecule type" value="Genomic_DNA"/>
</dbReference>
<dbReference type="Proteomes" id="UP000623678">
    <property type="component" value="Unassembled WGS sequence"/>
</dbReference>
<gene>
    <name evidence="1" type="ORF">H8705_06275</name>
</gene>
<reference evidence="1" key="1">
    <citation type="submission" date="2020-08" db="EMBL/GenBank/DDBJ databases">
        <title>Genome public.</title>
        <authorList>
            <person name="Liu C."/>
            <person name="Sun Q."/>
        </authorList>
    </citation>
    <scope>NUCLEOTIDE SEQUENCE</scope>
    <source>
        <strain evidence="1">NSJ-64</strain>
    </source>
</reference>
<evidence type="ECO:0000313" key="2">
    <source>
        <dbReference type="Proteomes" id="UP000623678"/>
    </source>
</evidence>
<keyword evidence="2" id="KW-1185">Reference proteome</keyword>
<evidence type="ECO:0000313" key="1">
    <source>
        <dbReference type="EMBL" id="MBC8585186.1"/>
    </source>
</evidence>
<dbReference type="InterPro" id="IPR035901">
    <property type="entry name" value="GIY-YIG_endonuc_sf"/>
</dbReference>
<organism evidence="1 2">
    <name type="scientific">Youxingia wuxianensis</name>
    <dbReference type="NCBI Taxonomy" id="2763678"/>
    <lineage>
        <taxon>Bacteria</taxon>
        <taxon>Bacillati</taxon>
        <taxon>Bacillota</taxon>
        <taxon>Clostridia</taxon>
        <taxon>Eubacteriales</taxon>
        <taxon>Oscillospiraceae</taxon>
        <taxon>Youxingia</taxon>
    </lineage>
</organism>
<dbReference type="Gene3D" id="3.40.1440.10">
    <property type="entry name" value="GIY-YIG endonuclease"/>
    <property type="match status" value="1"/>
</dbReference>
<sequence>MGEKSPRRKEILQEYKDRKTTGGVFSIANTATGEVWMGADFDLKACENRFQFSVMTDSCVFMRLQKQWKEYGAKAFVFQVMEEIEMKETQTREEFREDLKVLLELWLEKTGASKL</sequence>
<dbReference type="CDD" id="cd10451">
    <property type="entry name" value="GIY-YIG_LuxR_like"/>
    <property type="match status" value="1"/>
</dbReference>
<proteinExistence type="predicted"/>
<dbReference type="RefSeq" id="WP_262394974.1">
    <property type="nucleotide sequence ID" value="NZ_JACRTD010000004.1"/>
</dbReference>
<protein>
    <submittedName>
        <fullName evidence="1">GIY-YIG nuclease family protein</fullName>
    </submittedName>
</protein>
<name>A0A926EP37_9FIRM</name>
<accession>A0A926EP37</accession>
<comment type="caution">
    <text evidence="1">The sequence shown here is derived from an EMBL/GenBank/DDBJ whole genome shotgun (WGS) entry which is preliminary data.</text>
</comment>
<dbReference type="AlphaFoldDB" id="A0A926EP37"/>